<dbReference type="EMBL" id="FWXV01000014">
    <property type="protein sequence ID" value="SMD26378.1"/>
    <property type="molecule type" value="Genomic_DNA"/>
</dbReference>
<dbReference type="Pfam" id="PF00440">
    <property type="entry name" value="TetR_N"/>
    <property type="match status" value="1"/>
</dbReference>
<dbReference type="GO" id="GO:0000976">
    <property type="term" value="F:transcription cis-regulatory region binding"/>
    <property type="evidence" value="ECO:0007669"/>
    <property type="project" value="TreeGrafter"/>
</dbReference>
<dbReference type="PRINTS" id="PR00455">
    <property type="entry name" value="HTHTETR"/>
</dbReference>
<keyword evidence="2" id="KW-0805">Transcription regulation</keyword>
<accession>A0A1W2FXN6</accession>
<feature type="DNA-binding region" description="H-T-H motif" evidence="5">
    <location>
        <begin position="68"/>
        <end position="87"/>
    </location>
</feature>
<evidence type="ECO:0000256" key="3">
    <source>
        <dbReference type="ARBA" id="ARBA00023125"/>
    </source>
</evidence>
<evidence type="ECO:0000256" key="6">
    <source>
        <dbReference type="SAM" id="MobiDB-lite"/>
    </source>
</evidence>
<keyword evidence="9" id="KW-1185">Reference proteome</keyword>
<dbReference type="PANTHER" id="PTHR30055:SF234">
    <property type="entry name" value="HTH-TYPE TRANSCRIPTIONAL REGULATOR BETI"/>
    <property type="match status" value="1"/>
</dbReference>
<dbReference type="PROSITE" id="PS50977">
    <property type="entry name" value="HTH_TETR_2"/>
    <property type="match status" value="1"/>
</dbReference>
<protein>
    <submittedName>
        <fullName evidence="8">Transcriptional regulator, TetR family</fullName>
    </submittedName>
</protein>
<evidence type="ECO:0000313" key="8">
    <source>
        <dbReference type="EMBL" id="SMD26378.1"/>
    </source>
</evidence>
<dbReference type="RefSeq" id="WP_084434132.1">
    <property type="nucleotide sequence ID" value="NZ_FWXV01000014.1"/>
</dbReference>
<proteinExistence type="predicted"/>
<gene>
    <name evidence="8" type="ORF">SAMN05661093_09961</name>
</gene>
<feature type="region of interest" description="Disordered" evidence="6">
    <location>
        <begin position="1"/>
        <end position="44"/>
    </location>
</feature>
<dbReference type="PANTHER" id="PTHR30055">
    <property type="entry name" value="HTH-TYPE TRANSCRIPTIONAL REGULATOR RUTR"/>
    <property type="match status" value="1"/>
</dbReference>
<sequence length="236" mass="25792">MTTSADHQDTDAKAPNEPAPRATSGGRSPLRRQDGKILAPGSKGAATRQRLLDAARRLLEQQGYRTTTVAQISESAGVSLGTFYQYFRDRADVMAALVQSYVTEVLDGGRVHWSIDNGRSALTAMLIDYVTTYAENAAFNQVWEEVCQTEPELADLRRELTTTVEASVVTALRRGARKNLFPPVRNPAATARALCALADRFCYLTYAFDPAEPPMDPVMAAELIADIWARAVGLPD</sequence>
<organism evidence="8 9">
    <name type="scientific">Kibdelosporangium aridum</name>
    <dbReference type="NCBI Taxonomy" id="2030"/>
    <lineage>
        <taxon>Bacteria</taxon>
        <taxon>Bacillati</taxon>
        <taxon>Actinomycetota</taxon>
        <taxon>Actinomycetes</taxon>
        <taxon>Pseudonocardiales</taxon>
        <taxon>Pseudonocardiaceae</taxon>
        <taxon>Kibdelosporangium</taxon>
    </lineage>
</organism>
<feature type="domain" description="HTH tetR-type" evidence="7">
    <location>
        <begin position="45"/>
        <end position="105"/>
    </location>
</feature>
<dbReference type="InterPro" id="IPR036271">
    <property type="entry name" value="Tet_transcr_reg_TetR-rel_C_sf"/>
</dbReference>
<dbReference type="InterPro" id="IPR050109">
    <property type="entry name" value="HTH-type_TetR-like_transc_reg"/>
</dbReference>
<keyword evidence="3 5" id="KW-0238">DNA-binding</keyword>
<evidence type="ECO:0000256" key="2">
    <source>
        <dbReference type="ARBA" id="ARBA00023015"/>
    </source>
</evidence>
<dbReference type="SUPFAM" id="SSF48498">
    <property type="entry name" value="Tetracyclin repressor-like, C-terminal domain"/>
    <property type="match status" value="1"/>
</dbReference>
<dbReference type="SUPFAM" id="SSF46689">
    <property type="entry name" value="Homeodomain-like"/>
    <property type="match status" value="1"/>
</dbReference>
<dbReference type="InterPro" id="IPR039538">
    <property type="entry name" value="BetI_C"/>
</dbReference>
<keyword evidence="1" id="KW-0678">Repressor</keyword>
<evidence type="ECO:0000259" key="7">
    <source>
        <dbReference type="PROSITE" id="PS50977"/>
    </source>
</evidence>
<evidence type="ECO:0000256" key="4">
    <source>
        <dbReference type="ARBA" id="ARBA00023163"/>
    </source>
</evidence>
<keyword evidence="4" id="KW-0804">Transcription</keyword>
<feature type="compositionally biased region" description="Basic and acidic residues" evidence="6">
    <location>
        <begin position="1"/>
        <end position="14"/>
    </location>
</feature>
<dbReference type="Gene3D" id="1.10.357.10">
    <property type="entry name" value="Tetracycline Repressor, domain 2"/>
    <property type="match status" value="1"/>
</dbReference>
<dbReference type="InterPro" id="IPR009057">
    <property type="entry name" value="Homeodomain-like_sf"/>
</dbReference>
<dbReference type="Pfam" id="PF13977">
    <property type="entry name" value="TetR_C_6"/>
    <property type="match status" value="1"/>
</dbReference>
<dbReference type="GO" id="GO:0003700">
    <property type="term" value="F:DNA-binding transcription factor activity"/>
    <property type="evidence" value="ECO:0007669"/>
    <property type="project" value="TreeGrafter"/>
</dbReference>
<evidence type="ECO:0000256" key="1">
    <source>
        <dbReference type="ARBA" id="ARBA00022491"/>
    </source>
</evidence>
<dbReference type="Gene3D" id="1.10.10.60">
    <property type="entry name" value="Homeodomain-like"/>
    <property type="match status" value="1"/>
</dbReference>
<evidence type="ECO:0000313" key="9">
    <source>
        <dbReference type="Proteomes" id="UP000192674"/>
    </source>
</evidence>
<name>A0A1W2FXN6_KIBAR</name>
<evidence type="ECO:0000256" key="5">
    <source>
        <dbReference type="PROSITE-ProRule" id="PRU00335"/>
    </source>
</evidence>
<dbReference type="AlphaFoldDB" id="A0A1W2FXN6"/>
<dbReference type="Proteomes" id="UP000192674">
    <property type="component" value="Unassembled WGS sequence"/>
</dbReference>
<dbReference type="OrthoDB" id="5112469at2"/>
<dbReference type="InterPro" id="IPR001647">
    <property type="entry name" value="HTH_TetR"/>
</dbReference>
<reference evidence="8 9" key="1">
    <citation type="submission" date="2017-04" db="EMBL/GenBank/DDBJ databases">
        <authorList>
            <person name="Afonso C.L."/>
            <person name="Miller P.J."/>
            <person name="Scott M.A."/>
            <person name="Spackman E."/>
            <person name="Goraichik I."/>
            <person name="Dimitrov K.M."/>
            <person name="Suarez D.L."/>
            <person name="Swayne D.E."/>
        </authorList>
    </citation>
    <scope>NUCLEOTIDE SEQUENCE [LARGE SCALE GENOMIC DNA]</scope>
    <source>
        <strain evidence="8 9">DSM 43828</strain>
    </source>
</reference>